<feature type="chain" id="PRO_5031350452" evidence="2">
    <location>
        <begin position="23"/>
        <end position="166"/>
    </location>
</feature>
<sequence length="166" mass="16848">MRSLKGAAAAGVILALGSAALAQGTSFSLGGARHDATAPVELSSDRLTVDQATGETVFTGSAVIAQGGLRLSADTIRIVFAESGTSGARRIDQLNASGGVTLVTDDEAAEAQAAEYRVPQGLIILTGDVLLTQGANIISGDRLEVDLNSGQGSMEGRVRTIIQPGR</sequence>
<dbReference type="PANTHER" id="PTHR36504:SF1">
    <property type="entry name" value="LIPOPOLYSACCHARIDE EXPORT SYSTEM PROTEIN LPTA"/>
    <property type="match status" value="1"/>
</dbReference>
<reference evidence="4 5" key="1">
    <citation type="journal article" date="2000" name="Arch. Microbiol.">
        <title>Rhodobaca bogoriensis gen. nov. and sp. nov., an alkaliphilic purple nonsulfur bacterium from African Rift Valley soda lakes.</title>
        <authorList>
            <person name="Milford A.D."/>
            <person name="Achenbach L.A."/>
            <person name="Jung D.O."/>
            <person name="Madigan M.T."/>
        </authorList>
    </citation>
    <scope>NUCLEOTIDE SEQUENCE [LARGE SCALE GENOMIC DNA]</scope>
    <source>
        <strain evidence="4 5">2376</strain>
    </source>
</reference>
<name>A0A7Z0HY80_9RHOB</name>
<evidence type="ECO:0000313" key="4">
    <source>
        <dbReference type="EMBL" id="NYS24491.1"/>
    </source>
</evidence>
<feature type="signal peptide" evidence="2">
    <location>
        <begin position="1"/>
        <end position="22"/>
    </location>
</feature>
<dbReference type="EMBL" id="JACBXS010000008">
    <property type="protein sequence ID" value="NYS24491.1"/>
    <property type="molecule type" value="Genomic_DNA"/>
</dbReference>
<accession>A0A7Z0HY80</accession>
<comment type="caution">
    <text evidence="4">The sequence shown here is derived from an EMBL/GenBank/DDBJ whole genome shotgun (WGS) entry which is preliminary data.</text>
</comment>
<dbReference type="GO" id="GO:0017089">
    <property type="term" value="F:glycolipid transfer activity"/>
    <property type="evidence" value="ECO:0007669"/>
    <property type="project" value="TreeGrafter"/>
</dbReference>
<feature type="domain" description="Organic solvent tolerance-like N-terminal" evidence="3">
    <location>
        <begin position="42"/>
        <end position="150"/>
    </location>
</feature>
<proteinExistence type="predicted"/>
<dbReference type="Pfam" id="PF03968">
    <property type="entry name" value="LptD_N"/>
    <property type="match status" value="1"/>
</dbReference>
<evidence type="ECO:0000256" key="2">
    <source>
        <dbReference type="SAM" id="SignalP"/>
    </source>
</evidence>
<evidence type="ECO:0000313" key="5">
    <source>
        <dbReference type="Proteomes" id="UP000529417"/>
    </source>
</evidence>
<dbReference type="GO" id="GO:0009279">
    <property type="term" value="C:cell outer membrane"/>
    <property type="evidence" value="ECO:0007669"/>
    <property type="project" value="TreeGrafter"/>
</dbReference>
<keyword evidence="1 2" id="KW-0732">Signal</keyword>
<keyword evidence="5" id="KW-1185">Reference proteome</keyword>
<gene>
    <name evidence="4" type="ORF">HUK65_05750</name>
</gene>
<evidence type="ECO:0000256" key="1">
    <source>
        <dbReference type="ARBA" id="ARBA00022729"/>
    </source>
</evidence>
<dbReference type="PANTHER" id="PTHR36504">
    <property type="entry name" value="LIPOPOLYSACCHARIDE EXPORT SYSTEM PROTEIN LPTA"/>
    <property type="match status" value="1"/>
</dbReference>
<dbReference type="InterPro" id="IPR005653">
    <property type="entry name" value="OstA-like_N"/>
</dbReference>
<evidence type="ECO:0000259" key="3">
    <source>
        <dbReference type="Pfam" id="PF03968"/>
    </source>
</evidence>
<dbReference type="Proteomes" id="UP000529417">
    <property type="component" value="Unassembled WGS sequence"/>
</dbReference>
<protein>
    <submittedName>
        <fullName evidence="4">Lipopolysaccharide transport periplasmic protein LptA</fullName>
    </submittedName>
</protein>
<dbReference type="GO" id="GO:0030288">
    <property type="term" value="C:outer membrane-bounded periplasmic space"/>
    <property type="evidence" value="ECO:0007669"/>
    <property type="project" value="TreeGrafter"/>
</dbReference>
<dbReference type="GO" id="GO:0015920">
    <property type="term" value="P:lipopolysaccharide transport"/>
    <property type="evidence" value="ECO:0007669"/>
    <property type="project" value="TreeGrafter"/>
</dbReference>
<dbReference type="Gene3D" id="2.60.450.10">
    <property type="entry name" value="Lipopolysaccharide (LPS) transport protein A like domain"/>
    <property type="match status" value="1"/>
</dbReference>
<dbReference type="AlphaFoldDB" id="A0A7Z0HY80"/>
<dbReference type="InterPro" id="IPR052037">
    <property type="entry name" value="LPS_export_LptA"/>
</dbReference>
<organism evidence="4 5">
    <name type="scientific">Rhabdonatronobacter sediminivivens</name>
    <dbReference type="NCBI Taxonomy" id="2743469"/>
    <lineage>
        <taxon>Bacteria</taxon>
        <taxon>Pseudomonadati</taxon>
        <taxon>Pseudomonadota</taxon>
        <taxon>Alphaproteobacteria</taxon>
        <taxon>Rhodobacterales</taxon>
        <taxon>Paracoccaceae</taxon>
        <taxon>Rhabdonatronobacter</taxon>
    </lineage>
</organism>